<keyword evidence="4 5" id="KW-0694">RNA-binding</keyword>
<comment type="caution">
    <text evidence="7">The sequence shown here is derived from an EMBL/GenBank/DDBJ whole genome shotgun (WGS) entry which is preliminary data.</text>
</comment>
<dbReference type="SUPFAM" id="SSF53335">
    <property type="entry name" value="S-adenosyl-L-methionine-dependent methyltransferases"/>
    <property type="match status" value="1"/>
</dbReference>
<dbReference type="Gene3D" id="3.40.50.150">
    <property type="entry name" value="Vaccinia Virus protein VP39"/>
    <property type="match status" value="1"/>
</dbReference>
<evidence type="ECO:0000259" key="6">
    <source>
        <dbReference type="PROSITE" id="PS51686"/>
    </source>
</evidence>
<dbReference type="Pfam" id="PF22458">
    <property type="entry name" value="RsmF-B_ferredox"/>
    <property type="match status" value="1"/>
</dbReference>
<dbReference type="InterPro" id="IPR054728">
    <property type="entry name" value="RsmB-like_ferredoxin"/>
</dbReference>
<dbReference type="PANTHER" id="PTHR22807">
    <property type="entry name" value="NOP2 YEAST -RELATED NOL1/NOP2/FMU SUN DOMAIN-CONTAINING"/>
    <property type="match status" value="1"/>
</dbReference>
<dbReference type="CDD" id="cd02440">
    <property type="entry name" value="AdoMet_MTases"/>
    <property type="match status" value="1"/>
</dbReference>
<evidence type="ECO:0000256" key="5">
    <source>
        <dbReference type="PROSITE-ProRule" id="PRU01023"/>
    </source>
</evidence>
<evidence type="ECO:0000256" key="2">
    <source>
        <dbReference type="ARBA" id="ARBA00022679"/>
    </source>
</evidence>
<comment type="caution">
    <text evidence="5">Lacks conserved residue(s) required for the propagation of feature annotation.</text>
</comment>
<dbReference type="OrthoDB" id="9810297at2"/>
<keyword evidence="3 5" id="KW-0949">S-adenosyl-L-methionine</keyword>
<comment type="similarity">
    <text evidence="5">Belongs to the class I-like SAM-binding methyltransferase superfamily. RsmB/NOP family.</text>
</comment>
<dbReference type="PANTHER" id="PTHR22807:SF53">
    <property type="entry name" value="RIBOSOMAL RNA SMALL SUBUNIT METHYLTRANSFERASE B-RELATED"/>
    <property type="match status" value="1"/>
</dbReference>
<dbReference type="GO" id="GO:0008173">
    <property type="term" value="F:RNA methyltransferase activity"/>
    <property type="evidence" value="ECO:0007669"/>
    <property type="project" value="InterPro"/>
</dbReference>
<protein>
    <submittedName>
        <fullName evidence="7">RNA methyltransferase</fullName>
    </submittedName>
</protein>
<keyword evidence="8" id="KW-1185">Reference proteome</keyword>
<dbReference type="InterPro" id="IPR001678">
    <property type="entry name" value="MeTrfase_RsmB-F_NOP2_dom"/>
</dbReference>
<dbReference type="PRINTS" id="PR02008">
    <property type="entry name" value="RCMTFAMILY"/>
</dbReference>
<sequence length="401" mass="46440">MKILHRNLIQGLEKALKESFFEPNKYADKVLERTLKHNKKWGSKDRSFISESFYDIIRWKRKLEFYANKKMAPDNINSIIATYLLLKKIELPLFPEFEKIYKKKIKDRFKLAFPSKAIEYSIPDWMQTLMKEELGENWYKEMKALNIPASTILRANTLKTTAEDLKNILSEEQISVDFIKGYKDALILEYKENVFKTQAFKDGLFEIQDASSQLVGQFLNPKPGMRVIDSCAGAGGKTLQLAALMQNKGHIIALDIHEWKLQTLKQRARRNGAHNIQTKVIEDSKTLKRLENTADRVLIDAPCSGIGVLRRNPDAKWKLTPEFMERIYKEQREILQNNSKLVKNGGIMVYATCSIMPSENTKQVLNFLENNKNFKLEEEVSILPSKSNFDGFYMAKLVRIS</sequence>
<keyword evidence="2 5" id="KW-0808">Transferase</keyword>
<evidence type="ECO:0000256" key="3">
    <source>
        <dbReference type="ARBA" id="ARBA00022691"/>
    </source>
</evidence>
<dbReference type="InterPro" id="IPR049560">
    <property type="entry name" value="MeTrfase_RsmB-F_NOP2_cat"/>
</dbReference>
<dbReference type="EMBL" id="PSZM01000040">
    <property type="protein sequence ID" value="PQL91577.1"/>
    <property type="molecule type" value="Genomic_DNA"/>
</dbReference>
<dbReference type="Proteomes" id="UP000238042">
    <property type="component" value="Unassembled WGS sequence"/>
</dbReference>
<dbReference type="Gene3D" id="3.30.70.1170">
    <property type="entry name" value="Sun protein, domain 3"/>
    <property type="match status" value="1"/>
</dbReference>
<evidence type="ECO:0000256" key="1">
    <source>
        <dbReference type="ARBA" id="ARBA00022603"/>
    </source>
</evidence>
<feature type="binding site" evidence="5">
    <location>
        <position position="255"/>
    </location>
    <ligand>
        <name>S-adenosyl-L-methionine</name>
        <dbReference type="ChEBI" id="CHEBI:59789"/>
    </ligand>
</feature>
<gene>
    <name evidence="7" type="ORF">C4S77_07130</name>
</gene>
<accession>A0A2S8AAU7</accession>
<evidence type="ECO:0000256" key="4">
    <source>
        <dbReference type="ARBA" id="ARBA00022884"/>
    </source>
</evidence>
<dbReference type="PROSITE" id="PS51686">
    <property type="entry name" value="SAM_MT_RSMB_NOP"/>
    <property type="match status" value="1"/>
</dbReference>
<dbReference type="RefSeq" id="WP_105246970.1">
    <property type="nucleotide sequence ID" value="NZ_PSZM01000040.1"/>
</dbReference>
<feature type="binding site" evidence="5">
    <location>
        <position position="300"/>
    </location>
    <ligand>
        <name>S-adenosyl-L-methionine</name>
        <dbReference type="ChEBI" id="CHEBI:59789"/>
    </ligand>
</feature>
<dbReference type="InterPro" id="IPR023267">
    <property type="entry name" value="RCMT"/>
</dbReference>
<dbReference type="GO" id="GO:0001510">
    <property type="term" value="P:RNA methylation"/>
    <property type="evidence" value="ECO:0007669"/>
    <property type="project" value="InterPro"/>
</dbReference>
<dbReference type="InterPro" id="IPR029063">
    <property type="entry name" value="SAM-dependent_MTases_sf"/>
</dbReference>
<reference evidence="7 8" key="1">
    <citation type="submission" date="2018-02" db="EMBL/GenBank/DDBJ databases">
        <title>Genome sequences of Apibacter spp., gut symbionts of Asian honey bees.</title>
        <authorList>
            <person name="Kwong W.K."/>
            <person name="Steele M.I."/>
            <person name="Moran N.A."/>
        </authorList>
    </citation>
    <scope>NUCLEOTIDE SEQUENCE [LARGE SCALE GENOMIC DNA]</scope>
    <source>
        <strain evidence="8">wkB301</strain>
    </source>
</reference>
<dbReference type="GO" id="GO:0003723">
    <property type="term" value="F:RNA binding"/>
    <property type="evidence" value="ECO:0007669"/>
    <property type="project" value="UniProtKB-UniRule"/>
</dbReference>
<name>A0A2S8AAU7_9FLAO</name>
<evidence type="ECO:0000313" key="8">
    <source>
        <dbReference type="Proteomes" id="UP000238042"/>
    </source>
</evidence>
<evidence type="ECO:0000313" key="7">
    <source>
        <dbReference type="EMBL" id="PQL91577.1"/>
    </source>
</evidence>
<feature type="active site" description="Nucleophile" evidence="5">
    <location>
        <position position="353"/>
    </location>
</feature>
<organism evidence="7 8">
    <name type="scientific">Apibacter adventoris</name>
    <dbReference type="NCBI Taxonomy" id="1679466"/>
    <lineage>
        <taxon>Bacteria</taxon>
        <taxon>Pseudomonadati</taxon>
        <taxon>Bacteroidota</taxon>
        <taxon>Flavobacteriia</taxon>
        <taxon>Flavobacteriales</taxon>
        <taxon>Weeksellaceae</taxon>
        <taxon>Apibacter</taxon>
    </lineage>
</organism>
<keyword evidence="1 5" id="KW-0489">Methyltransferase</keyword>
<dbReference type="AlphaFoldDB" id="A0A2S8AAU7"/>
<proteinExistence type="inferred from homology"/>
<dbReference type="Pfam" id="PF01189">
    <property type="entry name" value="Methyltr_RsmB-F"/>
    <property type="match status" value="1"/>
</dbReference>
<feature type="domain" description="SAM-dependent MTase RsmB/NOP-type" evidence="6">
    <location>
        <begin position="141"/>
        <end position="401"/>
    </location>
</feature>